<organism evidence="1 2">
    <name type="scientific">Thermoproteota archaeon</name>
    <dbReference type="NCBI Taxonomy" id="2056631"/>
    <lineage>
        <taxon>Archaea</taxon>
        <taxon>Thermoproteota</taxon>
    </lineage>
</organism>
<evidence type="ECO:0000313" key="2">
    <source>
        <dbReference type="Proteomes" id="UP000278475"/>
    </source>
</evidence>
<proteinExistence type="predicted"/>
<dbReference type="EMBL" id="QMQV01000013">
    <property type="protein sequence ID" value="RLE50102.1"/>
    <property type="molecule type" value="Genomic_DNA"/>
</dbReference>
<evidence type="ECO:0000313" key="1">
    <source>
        <dbReference type="EMBL" id="RLE50102.1"/>
    </source>
</evidence>
<dbReference type="AlphaFoldDB" id="A0A497ESU0"/>
<sequence>MIELVLLLVELALLLATVILLLLSRREWHGRAKLLDALINATDVLTRQEYFNMAVESLERARRSVYAVVTGTNPTTRSESFVREVLKAMAMAKTRGVLLNYLLPKSPERLRMGYEFVRAGADVKYHDGLVVYDLRFMAIDGKHAVIGLPEKVGENKPTKRGVFISSETLVNMLMEYFNKFWHSAESYYDYLAEVVNKLLKENPDLSPQILARQLDVEVSEVEKLLKAGDQPSP</sequence>
<accession>A0A497ESU0</accession>
<protein>
    <submittedName>
        <fullName evidence="1">Uncharacterized protein</fullName>
    </submittedName>
</protein>
<gene>
    <name evidence="1" type="ORF">DRJ31_02545</name>
</gene>
<name>A0A497ESU0_9CREN</name>
<dbReference type="Gene3D" id="3.30.870.10">
    <property type="entry name" value="Endonuclease Chain A"/>
    <property type="match status" value="1"/>
</dbReference>
<dbReference type="SUPFAM" id="SSF56024">
    <property type="entry name" value="Phospholipase D/nuclease"/>
    <property type="match status" value="1"/>
</dbReference>
<dbReference type="Proteomes" id="UP000278475">
    <property type="component" value="Unassembled WGS sequence"/>
</dbReference>
<comment type="caution">
    <text evidence="1">The sequence shown here is derived from an EMBL/GenBank/DDBJ whole genome shotgun (WGS) entry which is preliminary data.</text>
</comment>
<reference evidence="1 2" key="1">
    <citation type="submission" date="2018-06" db="EMBL/GenBank/DDBJ databases">
        <title>Extensive metabolic versatility and redundancy in microbially diverse, dynamic hydrothermal sediments.</title>
        <authorList>
            <person name="Dombrowski N."/>
            <person name="Teske A."/>
            <person name="Baker B.J."/>
        </authorList>
    </citation>
    <scope>NUCLEOTIDE SEQUENCE [LARGE SCALE GENOMIC DNA]</scope>
    <source>
        <strain evidence="1">B66_G16</strain>
    </source>
</reference>